<dbReference type="SUPFAM" id="SSF53335">
    <property type="entry name" value="S-adenosyl-L-methionine-dependent methyltransferases"/>
    <property type="match status" value="1"/>
</dbReference>
<dbReference type="Gene3D" id="3.40.50.150">
    <property type="entry name" value="Vaccinia Virus protein VP39"/>
    <property type="match status" value="1"/>
</dbReference>
<dbReference type="EMBL" id="AP022829">
    <property type="protein sequence ID" value="BCA89207.1"/>
    <property type="molecule type" value="Genomic_DNA"/>
</dbReference>
<evidence type="ECO:0000256" key="2">
    <source>
        <dbReference type="ARBA" id="ARBA00011900"/>
    </source>
</evidence>
<keyword evidence="10" id="KW-1185">Reference proteome</keyword>
<sequence length="557" mass="59953">MAYGSALSAAEDAPGTRKARGAFFTPPELARFVARWAIRFPDDHVLEPACGEAEFLVAASDCLRSLGCKSAVAERNVVGCEVHEASAEKAVGRLGALGCSANIVVSDFLRLAPDPSFDVVIGNPPYVRFQSLSSDQKDAIGAIAERHGVAVSSLSSLWMPFVLHSVSFLKPGGRLGLVLPAELLTVNYAAPLRSFLMASFSSVRLATFDEPVFPEVQEEVVLLLADGWRAGSCSSITWQQCDDIADLASGKLALYQPPSEGARWSGLFASSDSLSSLGRLTGAGEFVSLSQWGTLSLGAVTGNNSFFVLNQSEFEQWGFASDDVLRLCPPGSRHLRRLAYTEKDEGAAAERGAGVYLFRPGADPSEAAQRYIAYGEELGVQNAYKCRVRSPWWRVPVGGVPDAFVTYMNAYGPSICANDAKVRVLNSCHSLFYHPEISEAARSLLPIASLNSATMFGAEITGRAYGGGMLKLEPREAGMLAVPSPVLVASCADDLRTVAPYVEKLLEKRDYDGAISLVDAVLIPRTSLQEVSFVQMKSSATLMRLRRKKRAKFKKVG</sequence>
<evidence type="ECO:0000313" key="10">
    <source>
        <dbReference type="Proteomes" id="UP000501727"/>
    </source>
</evidence>
<feature type="domain" description="Type II methyltransferase M.TaqI-like" evidence="7">
    <location>
        <begin position="114"/>
        <end position="213"/>
    </location>
</feature>
<dbReference type="PROSITE" id="PS00092">
    <property type="entry name" value="N6_MTASE"/>
    <property type="match status" value="1"/>
</dbReference>
<dbReference type="Pfam" id="PF22837">
    <property type="entry name" value="M_Eco57I_C"/>
    <property type="match status" value="1"/>
</dbReference>
<keyword evidence="3 9" id="KW-0489">Methyltransferase</keyword>
<organism evidence="9 10">
    <name type="scientific">Adlercreutzia hattorii</name>
    <dbReference type="NCBI Taxonomy" id="2707299"/>
    <lineage>
        <taxon>Bacteria</taxon>
        <taxon>Bacillati</taxon>
        <taxon>Actinomycetota</taxon>
        <taxon>Coriobacteriia</taxon>
        <taxon>Eggerthellales</taxon>
        <taxon>Eggerthellaceae</taxon>
        <taxon>Adlercreutzia</taxon>
    </lineage>
</organism>
<dbReference type="GO" id="GO:0032259">
    <property type="term" value="P:methylation"/>
    <property type="evidence" value="ECO:0007669"/>
    <property type="project" value="UniProtKB-KW"/>
</dbReference>
<feature type="domain" description="Type II methyltransferase M.Eco57I C-terminal" evidence="8">
    <location>
        <begin position="263"/>
        <end position="522"/>
    </location>
</feature>
<gene>
    <name evidence="9" type="ORF">ADCFC_17040</name>
</gene>
<keyword evidence="5" id="KW-0949">S-adenosyl-L-methionine</keyword>
<evidence type="ECO:0000256" key="6">
    <source>
        <dbReference type="ARBA" id="ARBA00047942"/>
    </source>
</evidence>
<reference evidence="10" key="1">
    <citation type="journal article" date="2020" name="Microbiol. Resour. Announc.">
        <title>Complete Genome Sequence of Adlercreutzia sp. Strain 8CFCBH1, a Potent Producer of Equol, Isolated from Healthy Japanese Feces.</title>
        <authorList>
            <person name="Ogata Y."/>
            <person name="Sakamoto M."/>
            <person name="Ohkuma M."/>
            <person name="Hattori M."/>
            <person name="Suda W."/>
        </authorList>
    </citation>
    <scope>NUCLEOTIDE SEQUENCE [LARGE SCALE GENOMIC DNA]</scope>
    <source>
        <strain evidence="10">8CFCBH1</strain>
    </source>
</reference>
<reference evidence="10" key="2">
    <citation type="submission" date="2020-03" db="EMBL/GenBank/DDBJ databases">
        <title>Complete Genome Sequence of Adlercreutzia sp. strain 8CFCBH1 Producing Equol, Isolated from Healthy Japanese Feces.</title>
        <authorList>
            <person name="Ogata Y."/>
            <person name="Sakamoto M."/>
            <person name="Ohkuma M."/>
            <person name="Hattori M."/>
            <person name="Suda W."/>
        </authorList>
    </citation>
    <scope>NUCLEOTIDE SEQUENCE [LARGE SCALE GENOMIC DNA]</scope>
    <source>
        <strain evidence="10">8CFCBH1</strain>
    </source>
</reference>
<evidence type="ECO:0000256" key="5">
    <source>
        <dbReference type="ARBA" id="ARBA00022691"/>
    </source>
</evidence>
<dbReference type="REBASE" id="386427">
    <property type="entry name" value="M.AspCBH1ORF18260P"/>
</dbReference>
<dbReference type="AlphaFoldDB" id="A0A6F8SN90"/>
<dbReference type="RefSeq" id="WP_173113929.1">
    <property type="nucleotide sequence ID" value="NZ_AP022829.1"/>
</dbReference>
<name>A0A6F8SN90_9ACTN</name>
<dbReference type="PRINTS" id="PR00507">
    <property type="entry name" value="N12N6MTFRASE"/>
</dbReference>
<dbReference type="PANTHER" id="PTHR33841:SF5">
    <property type="entry name" value="DNA METHYLASE (MODIFICATION METHYLASE) (METHYLTRANSFERASE)-RELATED"/>
    <property type="match status" value="1"/>
</dbReference>
<dbReference type="InterPro" id="IPR011639">
    <property type="entry name" value="MethylTrfase_TaqI-like_dom"/>
</dbReference>
<dbReference type="KEGG" id="ahat:ADCFC_18260"/>
<dbReference type="GO" id="GO:0009007">
    <property type="term" value="F:site-specific DNA-methyltransferase (adenine-specific) activity"/>
    <property type="evidence" value="ECO:0007669"/>
    <property type="project" value="UniProtKB-EC"/>
</dbReference>
<comment type="catalytic activity">
    <reaction evidence="6">
        <text>a 2'-deoxyadenosine in DNA + S-adenosyl-L-methionine = an N(6)-methyl-2'-deoxyadenosine in DNA + S-adenosyl-L-homocysteine + H(+)</text>
        <dbReference type="Rhea" id="RHEA:15197"/>
        <dbReference type="Rhea" id="RHEA-COMP:12418"/>
        <dbReference type="Rhea" id="RHEA-COMP:12419"/>
        <dbReference type="ChEBI" id="CHEBI:15378"/>
        <dbReference type="ChEBI" id="CHEBI:57856"/>
        <dbReference type="ChEBI" id="CHEBI:59789"/>
        <dbReference type="ChEBI" id="CHEBI:90615"/>
        <dbReference type="ChEBI" id="CHEBI:90616"/>
        <dbReference type="EC" id="2.1.1.72"/>
    </reaction>
</comment>
<dbReference type="GO" id="GO:0006304">
    <property type="term" value="P:DNA modification"/>
    <property type="evidence" value="ECO:0007669"/>
    <property type="project" value="InterPro"/>
</dbReference>
<proteinExistence type="inferred from homology"/>
<evidence type="ECO:0000256" key="3">
    <source>
        <dbReference type="ARBA" id="ARBA00022603"/>
    </source>
</evidence>
<dbReference type="Pfam" id="PF07669">
    <property type="entry name" value="Eco57I"/>
    <property type="match status" value="1"/>
</dbReference>
<evidence type="ECO:0000256" key="4">
    <source>
        <dbReference type="ARBA" id="ARBA00022679"/>
    </source>
</evidence>
<dbReference type="CDD" id="cd02440">
    <property type="entry name" value="AdoMet_MTases"/>
    <property type="match status" value="1"/>
</dbReference>
<dbReference type="InterPro" id="IPR054520">
    <property type="entry name" value="M_Eco57I_C"/>
</dbReference>
<keyword evidence="4 9" id="KW-0808">Transferase</keyword>
<evidence type="ECO:0000259" key="8">
    <source>
        <dbReference type="Pfam" id="PF22837"/>
    </source>
</evidence>
<protein>
    <recommendedName>
        <fullName evidence="2">site-specific DNA-methyltransferase (adenine-specific)</fullName>
        <ecNumber evidence="2">2.1.1.72</ecNumber>
    </recommendedName>
</protein>
<evidence type="ECO:0000256" key="1">
    <source>
        <dbReference type="ARBA" id="ARBA00006594"/>
    </source>
</evidence>
<dbReference type="InterPro" id="IPR029063">
    <property type="entry name" value="SAM-dependent_MTases_sf"/>
</dbReference>
<evidence type="ECO:0000313" key="9">
    <source>
        <dbReference type="EMBL" id="BCA89207.1"/>
    </source>
</evidence>
<accession>A0A6F8SN90</accession>
<dbReference type="PANTHER" id="PTHR33841">
    <property type="entry name" value="DNA METHYLTRANSFERASE YEEA-RELATED"/>
    <property type="match status" value="1"/>
</dbReference>
<dbReference type="InterPro" id="IPR050953">
    <property type="entry name" value="N4_N6_ade-DNA_methylase"/>
</dbReference>
<dbReference type="GO" id="GO:0003676">
    <property type="term" value="F:nucleic acid binding"/>
    <property type="evidence" value="ECO:0007669"/>
    <property type="project" value="InterPro"/>
</dbReference>
<dbReference type="Proteomes" id="UP000501727">
    <property type="component" value="Chromosome"/>
</dbReference>
<evidence type="ECO:0000259" key="7">
    <source>
        <dbReference type="Pfam" id="PF07669"/>
    </source>
</evidence>
<comment type="similarity">
    <text evidence="1">Belongs to the N(4)/N(6)-methyltransferase family.</text>
</comment>
<dbReference type="EC" id="2.1.1.72" evidence="2"/>
<dbReference type="InterPro" id="IPR002052">
    <property type="entry name" value="DNA_methylase_N6_adenine_CS"/>
</dbReference>